<dbReference type="KEGG" id="pmal:PMUG01_11029500"/>
<dbReference type="OrthoDB" id="377522at2759"/>
<name>A0A1D3SMH8_PLAMA</name>
<dbReference type="VEuPathDB" id="PlasmoDB:PmUG01_11029500"/>
<evidence type="ECO:0000313" key="1">
    <source>
        <dbReference type="EMBL" id="SCO93044.1"/>
    </source>
</evidence>
<reference evidence="1 2" key="1">
    <citation type="submission" date="2016-06" db="EMBL/GenBank/DDBJ databases">
        <authorList>
            <consortium name="Pathogen Informatics"/>
        </authorList>
    </citation>
    <scope>NUCLEOTIDE SEQUENCE [LARGE SCALE GENOMIC DNA]</scope>
</reference>
<accession>A0A1D3SMH8</accession>
<dbReference type="Proteomes" id="UP000219813">
    <property type="component" value="Chromosome 11"/>
</dbReference>
<evidence type="ECO:0000313" key="2">
    <source>
        <dbReference type="Proteomes" id="UP000219813"/>
    </source>
</evidence>
<proteinExistence type="predicted"/>
<keyword evidence="2" id="KW-1185">Reference proteome</keyword>
<dbReference type="EMBL" id="LT594632">
    <property type="protein sequence ID" value="SCO93044.1"/>
    <property type="molecule type" value="Genomic_DNA"/>
</dbReference>
<dbReference type="OMA" id="RYIWFIF"/>
<dbReference type="RefSeq" id="XP_028862484.1">
    <property type="nucleotide sequence ID" value="XM_029005946.1"/>
</dbReference>
<sequence length="195" mass="23077">MSLRRISGLYEKIRLSLFRRKISGPAPLYKTPLRYIWSIFFYLDIFLIYIFVFSFFLSIILHQECFEIFSIIFFTATNLVLSFLIDFFFLLIKDEEVASEDEIILSTFLTILFCIVKICINVYTIYFSLKKSEKIIESIDMNVKLRCHTSLAKALLLNCVIINSFSFIETYIESNLTFFTIIHFKSQVQTYETII</sequence>
<protein>
    <submittedName>
        <fullName evidence="1">Uncharacterized protein</fullName>
    </submittedName>
</protein>
<dbReference type="AlphaFoldDB" id="A0A1D3SMH8"/>
<organism evidence="1 2">
    <name type="scientific">Plasmodium malariae</name>
    <dbReference type="NCBI Taxonomy" id="5858"/>
    <lineage>
        <taxon>Eukaryota</taxon>
        <taxon>Sar</taxon>
        <taxon>Alveolata</taxon>
        <taxon>Apicomplexa</taxon>
        <taxon>Aconoidasida</taxon>
        <taxon>Haemosporida</taxon>
        <taxon>Plasmodiidae</taxon>
        <taxon>Plasmodium</taxon>
        <taxon>Plasmodium (Plasmodium)</taxon>
    </lineage>
</organism>
<dbReference type="GeneID" id="39869755"/>
<gene>
    <name evidence="1" type="primary">PmUG01_11029500</name>
    <name evidence="1" type="ORF">PMUG01_11029500</name>
</gene>